<dbReference type="EMBL" id="OX459120">
    <property type="protein sequence ID" value="CAI9099257.1"/>
    <property type="molecule type" value="Genomic_DNA"/>
</dbReference>
<protein>
    <submittedName>
        <fullName evidence="3">OLC1v1036045C1</fullName>
    </submittedName>
</protein>
<feature type="non-terminal residue" evidence="3">
    <location>
        <position position="377"/>
    </location>
</feature>
<dbReference type="AlphaFoldDB" id="A0AAV1CXL8"/>
<proteinExistence type="predicted"/>
<evidence type="ECO:0000313" key="3">
    <source>
        <dbReference type="EMBL" id="CAI9099257.1"/>
    </source>
</evidence>
<sequence length="377" mass="41873">PRASPEDLGSIRFILGRVVGQPIEALSHKIDFCMAWDYREAHEMGRVADAWSKHGHVIEQRYHDEGSSNKVTKKRKLRRLVKASDAGAKAKKKKTPTLEGVEKPIEGQVPVEMEGKEDDDRLTTTMVSILMREKMLKREIASLQAEKGFLEQERQLSEASRKEEQSLRLAREQELANVQAMYKEVEAKLSEYSETHVPRSDLQAWISAFWARMVPTGGLASILVGISNDAKALGGHGVAVAALERMESGRTINAGWLQQFIRPHPKKTLHEALKKGLQQLSDGQLPLFGPLCSAVSQMRSSMEIASFEGNALSVFPDDAGYEVRVLELAPDFIGVEVEWEEDSSEQVEEDDKNSQEPVEGGTSGSPPVEETNESQPS</sequence>
<name>A0AAV1CXL8_OLDCO</name>
<evidence type="ECO:0000313" key="4">
    <source>
        <dbReference type="Proteomes" id="UP001161247"/>
    </source>
</evidence>
<gene>
    <name evidence="3" type="ORF">OLC1_LOCUS9311</name>
</gene>
<accession>A0AAV1CXL8</accession>
<evidence type="ECO:0000256" key="1">
    <source>
        <dbReference type="SAM" id="Coils"/>
    </source>
</evidence>
<feature type="coiled-coil region" evidence="1">
    <location>
        <begin position="133"/>
        <end position="195"/>
    </location>
</feature>
<feature type="compositionally biased region" description="Acidic residues" evidence="2">
    <location>
        <begin position="337"/>
        <end position="351"/>
    </location>
</feature>
<organism evidence="3 4">
    <name type="scientific">Oldenlandia corymbosa var. corymbosa</name>
    <dbReference type="NCBI Taxonomy" id="529605"/>
    <lineage>
        <taxon>Eukaryota</taxon>
        <taxon>Viridiplantae</taxon>
        <taxon>Streptophyta</taxon>
        <taxon>Embryophyta</taxon>
        <taxon>Tracheophyta</taxon>
        <taxon>Spermatophyta</taxon>
        <taxon>Magnoliopsida</taxon>
        <taxon>eudicotyledons</taxon>
        <taxon>Gunneridae</taxon>
        <taxon>Pentapetalae</taxon>
        <taxon>asterids</taxon>
        <taxon>lamiids</taxon>
        <taxon>Gentianales</taxon>
        <taxon>Rubiaceae</taxon>
        <taxon>Rubioideae</taxon>
        <taxon>Spermacoceae</taxon>
        <taxon>Hedyotis-Oldenlandia complex</taxon>
        <taxon>Oldenlandia</taxon>
    </lineage>
</organism>
<reference evidence="3" key="1">
    <citation type="submission" date="2023-03" db="EMBL/GenBank/DDBJ databases">
        <authorList>
            <person name="Julca I."/>
        </authorList>
    </citation>
    <scope>NUCLEOTIDE SEQUENCE</scope>
</reference>
<keyword evidence="4" id="KW-1185">Reference proteome</keyword>
<keyword evidence="1" id="KW-0175">Coiled coil</keyword>
<dbReference type="Proteomes" id="UP001161247">
    <property type="component" value="Chromosome 3"/>
</dbReference>
<evidence type="ECO:0000256" key="2">
    <source>
        <dbReference type="SAM" id="MobiDB-lite"/>
    </source>
</evidence>
<feature type="region of interest" description="Disordered" evidence="2">
    <location>
        <begin position="337"/>
        <end position="377"/>
    </location>
</feature>